<accession>M3B7C3</accession>
<evidence type="ECO:0000313" key="3">
    <source>
        <dbReference type="EMBL" id="EMF15762.1"/>
    </source>
</evidence>
<name>M3B7C3_SPHMS</name>
<dbReference type="Proteomes" id="UP000016931">
    <property type="component" value="Unassembled WGS sequence"/>
</dbReference>
<feature type="region of interest" description="Disordered" evidence="1">
    <location>
        <begin position="1"/>
        <end position="51"/>
    </location>
</feature>
<evidence type="ECO:0000259" key="2">
    <source>
        <dbReference type="Pfam" id="PF24864"/>
    </source>
</evidence>
<proteinExistence type="predicted"/>
<sequence>MSALLPQPPNGKDIMPSSHQFNNMSGAEQQTRPTEAAEDITDTRSAPGFAPWVTSTVPTSGGHFAQMSKYNTETGGFSHSVTIHDSYAFELEPLTITDGPLRGSHVLVLKPYTKYFQLLELPLDIRRMIYDELLLDPGPIDITTYKPKGAPRHAVSYQLAFRRDLGFWNPETRKFQHGTTNNIGVMQVNRQIRQEASTAMYGGNTFRFDKFNTCQLFLSRLGDIRVHIRHIAFFAHAYQKTKARGMFLQLKDVNGLRTINISYREFDDLFAGGPHLWSVKQLAADCKIMMTALHEFRQGRSNLPSVLELIKVTWSICTGCAKAKKGKGESDVACSECTTIREAGKATQKRVRTAIAATMGIEQYGGEDLGQ</sequence>
<dbReference type="PANTHER" id="PTHR42085">
    <property type="entry name" value="F-BOX DOMAIN-CONTAINING PROTEIN"/>
    <property type="match status" value="1"/>
</dbReference>
<dbReference type="InterPro" id="IPR056632">
    <property type="entry name" value="DUF7730"/>
</dbReference>
<dbReference type="GeneID" id="27898251"/>
<protein>
    <recommendedName>
        <fullName evidence="2">DUF7730 domain-containing protein</fullName>
    </recommendedName>
</protein>
<gene>
    <name evidence="3" type="ORF">SEPMUDRAFT_114836</name>
</gene>
<organism evidence="3 4">
    <name type="scientific">Sphaerulina musiva (strain SO2202)</name>
    <name type="common">Poplar stem canker fungus</name>
    <name type="synonym">Septoria musiva</name>
    <dbReference type="NCBI Taxonomy" id="692275"/>
    <lineage>
        <taxon>Eukaryota</taxon>
        <taxon>Fungi</taxon>
        <taxon>Dikarya</taxon>
        <taxon>Ascomycota</taxon>
        <taxon>Pezizomycotina</taxon>
        <taxon>Dothideomycetes</taxon>
        <taxon>Dothideomycetidae</taxon>
        <taxon>Mycosphaerellales</taxon>
        <taxon>Mycosphaerellaceae</taxon>
        <taxon>Sphaerulina</taxon>
    </lineage>
</organism>
<dbReference type="HOGENOM" id="CLU_709766_0_0_1"/>
<dbReference type="PANTHER" id="PTHR42085:SF2">
    <property type="entry name" value="F-BOX DOMAIN-CONTAINING PROTEIN"/>
    <property type="match status" value="1"/>
</dbReference>
<dbReference type="AlphaFoldDB" id="M3B7C3"/>
<feature type="domain" description="DUF7730" evidence="2">
    <location>
        <begin position="118"/>
        <end position="233"/>
    </location>
</feature>
<evidence type="ECO:0000313" key="4">
    <source>
        <dbReference type="Proteomes" id="UP000016931"/>
    </source>
</evidence>
<dbReference type="EMBL" id="KB456261">
    <property type="protein sequence ID" value="EMF15762.1"/>
    <property type="molecule type" value="Genomic_DNA"/>
</dbReference>
<reference evidence="3 4" key="1">
    <citation type="journal article" date="2012" name="PLoS Pathog.">
        <title>Diverse lifestyles and strategies of plant pathogenesis encoded in the genomes of eighteen Dothideomycetes fungi.</title>
        <authorList>
            <person name="Ohm R.A."/>
            <person name="Feau N."/>
            <person name="Henrissat B."/>
            <person name="Schoch C.L."/>
            <person name="Horwitz B.A."/>
            <person name="Barry K.W."/>
            <person name="Condon B.J."/>
            <person name="Copeland A.C."/>
            <person name="Dhillon B."/>
            <person name="Glaser F."/>
            <person name="Hesse C.N."/>
            <person name="Kosti I."/>
            <person name="LaButti K."/>
            <person name="Lindquist E.A."/>
            <person name="Lucas S."/>
            <person name="Salamov A.A."/>
            <person name="Bradshaw R.E."/>
            <person name="Ciuffetti L."/>
            <person name="Hamelin R.C."/>
            <person name="Kema G.H.J."/>
            <person name="Lawrence C."/>
            <person name="Scott J.A."/>
            <person name="Spatafora J.W."/>
            <person name="Turgeon B.G."/>
            <person name="de Wit P.J.G.M."/>
            <person name="Zhong S."/>
            <person name="Goodwin S.B."/>
            <person name="Grigoriev I.V."/>
        </authorList>
    </citation>
    <scope>NUCLEOTIDE SEQUENCE [LARGE SCALE GENOMIC DNA]</scope>
    <source>
        <strain evidence="3 4">SO2202</strain>
    </source>
</reference>
<dbReference type="eggNOG" id="ENOG502R945">
    <property type="taxonomic scope" value="Eukaryota"/>
</dbReference>
<dbReference type="RefSeq" id="XP_016763883.1">
    <property type="nucleotide sequence ID" value="XM_016901114.1"/>
</dbReference>
<dbReference type="Pfam" id="PF24864">
    <property type="entry name" value="DUF7730"/>
    <property type="match status" value="1"/>
</dbReference>
<evidence type="ECO:0000256" key="1">
    <source>
        <dbReference type="SAM" id="MobiDB-lite"/>
    </source>
</evidence>
<keyword evidence="4" id="KW-1185">Reference proteome</keyword>
<dbReference type="InterPro" id="IPR038883">
    <property type="entry name" value="AN11006-like"/>
</dbReference>
<dbReference type="OMA" id="LICNIEC"/>
<feature type="compositionally biased region" description="Polar residues" evidence="1">
    <location>
        <begin position="17"/>
        <end position="33"/>
    </location>
</feature>
<dbReference type="OrthoDB" id="5272396at2759"/>